<dbReference type="NCBIfam" id="TIGR01444">
    <property type="entry name" value="fkbM_fam"/>
    <property type="match status" value="1"/>
</dbReference>
<dbReference type="InterPro" id="IPR029063">
    <property type="entry name" value="SAM-dependent_MTases_sf"/>
</dbReference>
<reference evidence="2 3" key="1">
    <citation type="submission" date="2018-11" db="EMBL/GenBank/DDBJ databases">
        <title>The draft genome sequence of Amphritea balenae JAMM 1525T.</title>
        <authorList>
            <person name="Fang Z."/>
            <person name="Zhang Y."/>
            <person name="Han X."/>
        </authorList>
    </citation>
    <scope>NUCLEOTIDE SEQUENCE [LARGE SCALE GENOMIC DNA]</scope>
    <source>
        <strain evidence="2 3">JAMM 1525</strain>
    </source>
</reference>
<dbReference type="InterPro" id="IPR001173">
    <property type="entry name" value="Glyco_trans_2-like"/>
</dbReference>
<evidence type="ECO:0000259" key="1">
    <source>
        <dbReference type="Pfam" id="PF00535"/>
    </source>
</evidence>
<dbReference type="RefSeq" id="WP_124928123.1">
    <property type="nucleotide sequence ID" value="NZ_BMOH01000005.1"/>
</dbReference>
<dbReference type="InterPro" id="IPR029044">
    <property type="entry name" value="Nucleotide-diphossugar_trans"/>
</dbReference>
<dbReference type="SUPFAM" id="SSF53448">
    <property type="entry name" value="Nucleotide-diphospho-sugar transferases"/>
    <property type="match status" value="1"/>
</dbReference>
<dbReference type="CDD" id="cd00761">
    <property type="entry name" value="Glyco_tranf_GTA_type"/>
    <property type="match status" value="1"/>
</dbReference>
<dbReference type="PANTHER" id="PTHR43685">
    <property type="entry name" value="GLYCOSYLTRANSFERASE"/>
    <property type="match status" value="1"/>
</dbReference>
<sequence length="619" mass="70461">MISLIKSLKVSQAKRVNPLQRHSYKAFGESIDLEVACDSSVSDREISDIRKLYEPFFASRALPKSGLCLDTGAGEGWFAIPFALCFSKWQVVCFEPEKDVFDRLSENVKRYGLTNIVCINAALHPDLKASPLAVRDKSECSIPSGLIKALEDTQPALFHRLDALGLFAPLMPGHKKGEDMLTLPALPLSILSALSPDFVKMTAPGCEKAIALELKNCQVGYIAGRLYSYVSSNDFYPESEAGMREFYLLNGKHVLRRDYEDSFDNRKAGLDVVVAMYNTYDYIEECVDSLLADGNPHINVIVVDDGSTDGCGEFVAQRYTDNSRVRLVRKANGGCASARNYGRECSNASHIAFIDADDRVDPEMFTALLEVARYTGAFVTEGEFKLLHTKNGRDVFTPSHEILSFTKPGRHVIGDYDFDWIKGEDITTAQPTIWRRVHRRDFLDRQNIRFPEHVRAFDDQIFQLLVAHHCMGIAHVRGHSYHYRQHDAQDIKQGDERHFYSFNMYRNVFQRALDEGWPSVEPVIESLLNTIKWSYGQLRDDLKPIYCEAATEFLATVMKVYGVKINKQRLLSTGISDLDFLVEHTLYDMRNDPTNYGLMRLESWRWQPEFIKMMKVVEN</sequence>
<dbReference type="GO" id="GO:0008168">
    <property type="term" value="F:methyltransferase activity"/>
    <property type="evidence" value="ECO:0007669"/>
    <property type="project" value="UniProtKB-KW"/>
</dbReference>
<keyword evidence="3" id="KW-1185">Reference proteome</keyword>
<dbReference type="AlphaFoldDB" id="A0A3P1SI72"/>
<evidence type="ECO:0000313" key="3">
    <source>
        <dbReference type="Proteomes" id="UP000267535"/>
    </source>
</evidence>
<proteinExistence type="predicted"/>
<dbReference type="PANTHER" id="PTHR43685:SF2">
    <property type="entry name" value="GLYCOSYLTRANSFERASE 2-LIKE DOMAIN-CONTAINING PROTEIN"/>
    <property type="match status" value="1"/>
</dbReference>
<dbReference type="Pfam" id="PF00535">
    <property type="entry name" value="Glycos_transf_2"/>
    <property type="match status" value="1"/>
</dbReference>
<dbReference type="EMBL" id="RQXV01000020">
    <property type="protein sequence ID" value="RRC96670.1"/>
    <property type="molecule type" value="Genomic_DNA"/>
</dbReference>
<keyword evidence="2" id="KW-0808">Transferase</keyword>
<gene>
    <name evidence="2" type="ORF">EHS89_20945</name>
</gene>
<dbReference type="InterPro" id="IPR006342">
    <property type="entry name" value="FkbM_mtfrase"/>
</dbReference>
<evidence type="ECO:0000313" key="2">
    <source>
        <dbReference type="EMBL" id="RRC96670.1"/>
    </source>
</evidence>
<dbReference type="Proteomes" id="UP000267535">
    <property type="component" value="Unassembled WGS sequence"/>
</dbReference>
<dbReference type="Gene3D" id="3.40.50.150">
    <property type="entry name" value="Vaccinia Virus protein VP39"/>
    <property type="match status" value="1"/>
</dbReference>
<comment type="caution">
    <text evidence="2">The sequence shown here is derived from an EMBL/GenBank/DDBJ whole genome shotgun (WGS) entry which is preliminary data.</text>
</comment>
<dbReference type="InterPro" id="IPR050834">
    <property type="entry name" value="Glycosyltransf_2"/>
</dbReference>
<feature type="domain" description="Glycosyltransferase 2-like" evidence="1">
    <location>
        <begin position="272"/>
        <end position="377"/>
    </location>
</feature>
<dbReference type="OrthoDB" id="9801954at2"/>
<dbReference type="GO" id="GO:0032259">
    <property type="term" value="P:methylation"/>
    <property type="evidence" value="ECO:0007669"/>
    <property type="project" value="UniProtKB-KW"/>
</dbReference>
<name>A0A3P1SI72_9GAMM</name>
<organism evidence="2 3">
    <name type="scientific">Amphritea balenae</name>
    <dbReference type="NCBI Taxonomy" id="452629"/>
    <lineage>
        <taxon>Bacteria</taxon>
        <taxon>Pseudomonadati</taxon>
        <taxon>Pseudomonadota</taxon>
        <taxon>Gammaproteobacteria</taxon>
        <taxon>Oceanospirillales</taxon>
        <taxon>Oceanospirillaceae</taxon>
        <taxon>Amphritea</taxon>
    </lineage>
</organism>
<keyword evidence="2" id="KW-0489">Methyltransferase</keyword>
<accession>A0A3P1SI72</accession>
<dbReference type="Gene3D" id="3.90.550.10">
    <property type="entry name" value="Spore Coat Polysaccharide Biosynthesis Protein SpsA, Chain A"/>
    <property type="match status" value="1"/>
</dbReference>
<dbReference type="SUPFAM" id="SSF53335">
    <property type="entry name" value="S-adenosyl-L-methionine-dependent methyltransferases"/>
    <property type="match status" value="1"/>
</dbReference>
<protein>
    <submittedName>
        <fullName evidence="2">FkbM family methyltransferase</fullName>
    </submittedName>
</protein>